<dbReference type="Gene3D" id="3.40.50.720">
    <property type="entry name" value="NAD(P)-binding Rossmann-like Domain"/>
    <property type="match status" value="1"/>
</dbReference>
<dbReference type="PANTHER" id="PTHR12126">
    <property type="entry name" value="NADH-UBIQUINONE OXIDOREDUCTASE 39 KDA SUBUNIT-RELATED"/>
    <property type="match status" value="1"/>
</dbReference>
<dbReference type="PANTHER" id="PTHR12126:SF11">
    <property type="entry name" value="NADH DEHYDROGENASE [UBIQUINONE] 1 ALPHA SUBCOMPLEX SUBUNIT 9, MITOCHONDRIAL"/>
    <property type="match status" value="1"/>
</dbReference>
<sequence length="317" mass="32812">MPSSAALHSKPFAGQLAALRVAVIGGGGFVGRHVAQALVGAGAVLSIACRRPERAHALRSLGDPGQVAFATVDVTRPDTLAPVIAQADAVVYMAGAFAGDLDAIQGRGVGRVAAMAAQAGVRAFVHVSALGGDAASPYAYARTKAQGEAAVMETYAKATILRPSVIFGPDDAFLNMFARLMVLAPVLPVFGPDAVMQPVLVDDVAQAVVAALVDPVAHGGRRYALGGPEVVTMMQLNQRIAAACHRHPWLLPMPDGLARVIAALPGTPITPDQYALLLAGSTVPPGEPDLAALGLTARPMGLYLDRWMARYRPKGRV</sequence>
<dbReference type="InterPro" id="IPR036291">
    <property type="entry name" value="NAD(P)-bd_dom_sf"/>
</dbReference>
<dbReference type="EMBL" id="JAAAPO010000007">
    <property type="protein sequence ID" value="NBC37908.1"/>
    <property type="molecule type" value="Genomic_DNA"/>
</dbReference>
<organism evidence="2 3">
    <name type="scientific">Novosphingobium ovatum</name>
    <dbReference type="NCBI Taxonomy" id="1908523"/>
    <lineage>
        <taxon>Bacteria</taxon>
        <taxon>Pseudomonadati</taxon>
        <taxon>Pseudomonadota</taxon>
        <taxon>Alphaproteobacteria</taxon>
        <taxon>Sphingomonadales</taxon>
        <taxon>Sphingomonadaceae</taxon>
        <taxon>Novosphingobium</taxon>
    </lineage>
</organism>
<evidence type="ECO:0000259" key="1">
    <source>
        <dbReference type="Pfam" id="PF01370"/>
    </source>
</evidence>
<keyword evidence="3" id="KW-1185">Reference proteome</keyword>
<protein>
    <submittedName>
        <fullName evidence="2">NAD(P)H-binding protein</fullName>
    </submittedName>
</protein>
<dbReference type="CDD" id="cd05271">
    <property type="entry name" value="NDUFA9_like_SDR_a"/>
    <property type="match status" value="1"/>
</dbReference>
<reference evidence="3" key="1">
    <citation type="submission" date="2020-01" db="EMBL/GenBank/DDBJ databases">
        <title>Sphingomonas sp. strain CSW-10.</title>
        <authorList>
            <person name="Chen W.-M."/>
        </authorList>
    </citation>
    <scope>NUCLEOTIDE SEQUENCE [LARGE SCALE GENOMIC DNA]</scope>
    <source>
        <strain evidence="3">FSY-8</strain>
    </source>
</reference>
<dbReference type="InterPro" id="IPR051207">
    <property type="entry name" value="ComplexI_NDUFA9_subunit"/>
</dbReference>
<dbReference type="Proteomes" id="UP000753724">
    <property type="component" value="Unassembled WGS sequence"/>
</dbReference>
<comment type="caution">
    <text evidence="2">The sequence shown here is derived from an EMBL/GenBank/DDBJ whole genome shotgun (WGS) entry which is preliminary data.</text>
</comment>
<dbReference type="InterPro" id="IPR001509">
    <property type="entry name" value="Epimerase_deHydtase"/>
</dbReference>
<dbReference type="SUPFAM" id="SSF51735">
    <property type="entry name" value="NAD(P)-binding Rossmann-fold domains"/>
    <property type="match status" value="1"/>
</dbReference>
<proteinExistence type="predicted"/>
<evidence type="ECO:0000313" key="2">
    <source>
        <dbReference type="EMBL" id="NBC37908.1"/>
    </source>
</evidence>
<feature type="domain" description="NAD-dependent epimerase/dehydratase" evidence="1">
    <location>
        <begin position="21"/>
        <end position="226"/>
    </location>
</feature>
<gene>
    <name evidence="2" type="ORF">GTZ99_15235</name>
</gene>
<accession>A0ABW9XH70</accession>
<dbReference type="RefSeq" id="WP_161720432.1">
    <property type="nucleotide sequence ID" value="NZ_JAAAPO010000007.1"/>
</dbReference>
<dbReference type="Pfam" id="PF01370">
    <property type="entry name" value="Epimerase"/>
    <property type="match status" value="1"/>
</dbReference>
<name>A0ABW9XH70_9SPHN</name>
<evidence type="ECO:0000313" key="3">
    <source>
        <dbReference type="Proteomes" id="UP000753724"/>
    </source>
</evidence>